<feature type="transmembrane region" description="Helical" evidence="1">
    <location>
        <begin position="98"/>
        <end position="118"/>
    </location>
</feature>
<keyword evidence="1" id="KW-0472">Membrane</keyword>
<organism evidence="3">
    <name type="scientific">Caldiarchaeum subterraneum</name>
    <dbReference type="NCBI Taxonomy" id="311458"/>
    <lineage>
        <taxon>Archaea</taxon>
        <taxon>Nitrososphaerota</taxon>
        <taxon>Candidatus Caldarchaeales</taxon>
        <taxon>Candidatus Caldarchaeaceae</taxon>
        <taxon>Candidatus Caldarchaeum</taxon>
    </lineage>
</organism>
<feature type="transmembrane region" description="Helical" evidence="1">
    <location>
        <begin position="37"/>
        <end position="60"/>
    </location>
</feature>
<dbReference type="InterPro" id="IPR000620">
    <property type="entry name" value="EamA_dom"/>
</dbReference>
<proteinExistence type="predicted"/>
<reference evidence="3" key="1">
    <citation type="journal article" date="2020" name="mSystems">
        <title>Genome- and Community-Level Interaction Insights into Carbon Utilization and Element Cycling Functions of Hydrothermarchaeota in Hydrothermal Sediment.</title>
        <authorList>
            <person name="Zhou Z."/>
            <person name="Liu Y."/>
            <person name="Xu W."/>
            <person name="Pan J."/>
            <person name="Luo Z.H."/>
            <person name="Li M."/>
        </authorList>
    </citation>
    <scope>NUCLEOTIDE SEQUENCE [LARGE SCALE GENOMIC DNA]</scope>
    <source>
        <strain evidence="3">SpSt-1084</strain>
    </source>
</reference>
<sequence>MVFSLRLELVFAVVAFVCFGLTDFLRKKGAAAGANPVGYLIVETLVLLALVPLAGLVLYGRVPDIFHGTAPYALLSGLTIMVALVAMMSGLSMGEGSVVIPVSRLGLALATLLSLVLLNESLTWSKIAGIGLAVFAVYLLSK</sequence>
<gene>
    <name evidence="3" type="ORF">ENM42_01920</name>
</gene>
<feature type="transmembrane region" description="Helical" evidence="1">
    <location>
        <begin position="72"/>
        <end position="91"/>
    </location>
</feature>
<evidence type="ECO:0000259" key="2">
    <source>
        <dbReference type="Pfam" id="PF00892"/>
    </source>
</evidence>
<feature type="domain" description="EamA" evidence="2">
    <location>
        <begin position="9"/>
        <end position="141"/>
    </location>
</feature>
<dbReference type="Pfam" id="PF00892">
    <property type="entry name" value="EamA"/>
    <property type="match status" value="1"/>
</dbReference>
<evidence type="ECO:0000313" key="3">
    <source>
        <dbReference type="EMBL" id="HHR40566.1"/>
    </source>
</evidence>
<dbReference type="SUPFAM" id="SSF103481">
    <property type="entry name" value="Multidrug resistance efflux transporter EmrE"/>
    <property type="match status" value="1"/>
</dbReference>
<dbReference type="AlphaFoldDB" id="A0A7C5U9L4"/>
<feature type="transmembrane region" description="Helical" evidence="1">
    <location>
        <begin position="6"/>
        <end position="25"/>
    </location>
</feature>
<comment type="caution">
    <text evidence="3">The sequence shown here is derived from an EMBL/GenBank/DDBJ whole genome shotgun (WGS) entry which is preliminary data.</text>
</comment>
<evidence type="ECO:0000256" key="1">
    <source>
        <dbReference type="SAM" id="Phobius"/>
    </source>
</evidence>
<dbReference type="GO" id="GO:0016020">
    <property type="term" value="C:membrane"/>
    <property type="evidence" value="ECO:0007669"/>
    <property type="project" value="InterPro"/>
</dbReference>
<keyword evidence="1" id="KW-1133">Transmembrane helix</keyword>
<dbReference type="InterPro" id="IPR037185">
    <property type="entry name" value="EmrE-like"/>
</dbReference>
<protein>
    <submittedName>
        <fullName evidence="3">Multidrug transporter</fullName>
    </submittedName>
</protein>
<accession>A0A7C5U9L4</accession>
<feature type="transmembrane region" description="Helical" evidence="1">
    <location>
        <begin position="124"/>
        <end position="141"/>
    </location>
</feature>
<keyword evidence="1" id="KW-0812">Transmembrane</keyword>
<dbReference type="EMBL" id="DRXS01000104">
    <property type="protein sequence ID" value="HHR40566.1"/>
    <property type="molecule type" value="Genomic_DNA"/>
</dbReference>
<dbReference type="Gene3D" id="1.10.3730.20">
    <property type="match status" value="1"/>
</dbReference>
<name>A0A7C5U9L4_CALS0</name>